<evidence type="ECO:0000256" key="8">
    <source>
        <dbReference type="ARBA" id="ARBA00023163"/>
    </source>
</evidence>
<keyword evidence="3" id="KW-0677">Repeat</keyword>
<proteinExistence type="predicted"/>
<reference evidence="12" key="2">
    <citation type="submission" date="2025-09" db="UniProtKB">
        <authorList>
            <consortium name="Ensembl"/>
        </authorList>
    </citation>
    <scope>IDENTIFICATION</scope>
</reference>
<dbReference type="Pfam" id="PF00096">
    <property type="entry name" value="zf-C2H2"/>
    <property type="match status" value="4"/>
</dbReference>
<dbReference type="SUPFAM" id="SSF57667">
    <property type="entry name" value="beta-beta-alpha zinc fingers"/>
    <property type="match status" value="5"/>
</dbReference>
<evidence type="ECO:0000256" key="7">
    <source>
        <dbReference type="ARBA" id="ARBA00023125"/>
    </source>
</evidence>
<keyword evidence="5" id="KW-0862">Zinc</keyword>
<dbReference type="FunFam" id="3.30.160.60:FF:001498">
    <property type="entry name" value="Zinc finger protein 404"/>
    <property type="match status" value="1"/>
</dbReference>
<dbReference type="Proteomes" id="UP000261560">
    <property type="component" value="Unplaced"/>
</dbReference>
<evidence type="ECO:0000313" key="13">
    <source>
        <dbReference type="Proteomes" id="UP000261560"/>
    </source>
</evidence>
<evidence type="ECO:0000256" key="1">
    <source>
        <dbReference type="ARBA" id="ARBA00004123"/>
    </source>
</evidence>
<dbReference type="FunFam" id="3.30.160.60:FF:001049">
    <property type="entry name" value="zinc finger protein 319"/>
    <property type="match status" value="2"/>
</dbReference>
<accession>A0A3B3CV11</accession>
<feature type="domain" description="C2H2-type" evidence="11">
    <location>
        <begin position="222"/>
        <end position="241"/>
    </location>
</feature>
<keyword evidence="9" id="KW-0539">Nucleus</keyword>
<dbReference type="Gene3D" id="3.30.160.60">
    <property type="entry name" value="Classic Zinc Finger"/>
    <property type="match status" value="6"/>
</dbReference>
<feature type="domain" description="C2H2-type" evidence="11">
    <location>
        <begin position="21"/>
        <end position="48"/>
    </location>
</feature>
<sequence>MNVPVMVRGAVGRLHAVTQLFDCEVCGRSFYRAQALKLHKKVHTRERTYECQDCGKTFTVRRNLQRHLLIHTGEKPFECQTCGKSFNQPHTLKNHQRIHTGERPFSCETCGKGFIHRTALKVHQKTSHTEKSSPVCVACGDAVQCVHKHLQTHMSGIPCTCRICGQRLCSITELHLHQQQHTADRPKDTTNQANICTVCGKSFKYPTYLKIHSRTHSGERPFTCEICGRTFTQHSSLKAHQVSLRRVTILLKITLNCDFSKHSMTVGIKTGYNGLMVGLSRIKCY</sequence>
<dbReference type="InterPro" id="IPR036236">
    <property type="entry name" value="Znf_C2H2_sf"/>
</dbReference>
<dbReference type="FunFam" id="3.30.160.60:FF:000646">
    <property type="entry name" value="Myeloid zinc finger 1"/>
    <property type="match status" value="1"/>
</dbReference>
<feature type="domain" description="C2H2-type" evidence="11">
    <location>
        <begin position="49"/>
        <end position="76"/>
    </location>
</feature>
<evidence type="ECO:0000313" key="12">
    <source>
        <dbReference type="Ensembl" id="ENSOMEP00000021436.1"/>
    </source>
</evidence>
<keyword evidence="8" id="KW-0804">Transcription</keyword>
<dbReference type="GeneTree" id="ENSGT01150000286939"/>
<dbReference type="GO" id="GO:0000981">
    <property type="term" value="F:DNA-binding transcription factor activity, RNA polymerase II-specific"/>
    <property type="evidence" value="ECO:0007669"/>
    <property type="project" value="TreeGrafter"/>
</dbReference>
<dbReference type="Pfam" id="PF13465">
    <property type="entry name" value="zf-H2C2_2"/>
    <property type="match status" value="1"/>
</dbReference>
<dbReference type="SMART" id="SM00355">
    <property type="entry name" value="ZnF_C2H2"/>
    <property type="match status" value="7"/>
</dbReference>
<dbReference type="PROSITE" id="PS50157">
    <property type="entry name" value="ZINC_FINGER_C2H2_2"/>
    <property type="match status" value="7"/>
</dbReference>
<dbReference type="AlphaFoldDB" id="A0A3B3CV11"/>
<evidence type="ECO:0000256" key="6">
    <source>
        <dbReference type="ARBA" id="ARBA00023015"/>
    </source>
</evidence>
<dbReference type="PANTHER" id="PTHR24381">
    <property type="entry name" value="ZINC FINGER PROTEIN"/>
    <property type="match status" value="1"/>
</dbReference>
<keyword evidence="2" id="KW-0479">Metal-binding</keyword>
<dbReference type="InterPro" id="IPR013087">
    <property type="entry name" value="Znf_C2H2_type"/>
</dbReference>
<comment type="subcellular location">
    <subcellularLocation>
        <location evidence="1">Nucleus</location>
    </subcellularLocation>
</comment>
<keyword evidence="4 10" id="KW-0863">Zinc-finger</keyword>
<feature type="domain" description="C2H2-type" evidence="11">
    <location>
        <begin position="159"/>
        <end position="186"/>
    </location>
</feature>
<keyword evidence="6" id="KW-0805">Transcription regulation</keyword>
<dbReference type="FunFam" id="3.30.160.60:FF:000446">
    <property type="entry name" value="Zinc finger protein"/>
    <property type="match status" value="1"/>
</dbReference>
<dbReference type="PROSITE" id="PS00028">
    <property type="entry name" value="ZINC_FINGER_C2H2_1"/>
    <property type="match status" value="6"/>
</dbReference>
<dbReference type="Ensembl" id="ENSOMET00000031087.1">
    <property type="protein sequence ID" value="ENSOMEP00000021436.1"/>
    <property type="gene ID" value="ENSOMEG00000023310.1"/>
</dbReference>
<evidence type="ECO:0000256" key="10">
    <source>
        <dbReference type="PROSITE-ProRule" id="PRU00042"/>
    </source>
</evidence>
<evidence type="ECO:0000256" key="5">
    <source>
        <dbReference type="ARBA" id="ARBA00022833"/>
    </source>
</evidence>
<dbReference type="PANTHER" id="PTHR24381:SF445">
    <property type="entry name" value="GASTRULA ZINC FINGER PROTEIN XLCGF28.1-LIKE-RELATED"/>
    <property type="match status" value="1"/>
</dbReference>
<evidence type="ECO:0000256" key="3">
    <source>
        <dbReference type="ARBA" id="ARBA00022737"/>
    </source>
</evidence>
<evidence type="ECO:0000256" key="4">
    <source>
        <dbReference type="ARBA" id="ARBA00022771"/>
    </source>
</evidence>
<dbReference type="GO" id="GO:0008270">
    <property type="term" value="F:zinc ion binding"/>
    <property type="evidence" value="ECO:0007669"/>
    <property type="project" value="UniProtKB-KW"/>
</dbReference>
<dbReference type="FunFam" id="3.30.160.60:FF:001450">
    <property type="entry name" value="zinc finger protein 774"/>
    <property type="match status" value="1"/>
</dbReference>
<dbReference type="PaxDb" id="30732-ENSOMEP00000021436"/>
<reference evidence="12" key="1">
    <citation type="submission" date="2025-08" db="UniProtKB">
        <authorList>
            <consortium name="Ensembl"/>
        </authorList>
    </citation>
    <scope>IDENTIFICATION</scope>
</reference>
<protein>
    <recommendedName>
        <fullName evidence="11">C2H2-type domain-containing protein</fullName>
    </recommendedName>
</protein>
<name>A0A3B3CV11_ORYME</name>
<dbReference type="GO" id="GO:0005634">
    <property type="term" value="C:nucleus"/>
    <property type="evidence" value="ECO:0007669"/>
    <property type="project" value="UniProtKB-SubCell"/>
</dbReference>
<evidence type="ECO:0000256" key="9">
    <source>
        <dbReference type="ARBA" id="ARBA00023242"/>
    </source>
</evidence>
<evidence type="ECO:0000256" key="2">
    <source>
        <dbReference type="ARBA" id="ARBA00022723"/>
    </source>
</evidence>
<dbReference type="STRING" id="30732.ENSOMEP00000021436"/>
<keyword evidence="13" id="KW-1185">Reference proteome</keyword>
<dbReference type="GO" id="GO:0000977">
    <property type="term" value="F:RNA polymerase II transcription regulatory region sequence-specific DNA binding"/>
    <property type="evidence" value="ECO:0007669"/>
    <property type="project" value="TreeGrafter"/>
</dbReference>
<organism evidence="12 13">
    <name type="scientific">Oryzias melastigma</name>
    <name type="common">Marine medaka</name>
    <dbReference type="NCBI Taxonomy" id="30732"/>
    <lineage>
        <taxon>Eukaryota</taxon>
        <taxon>Metazoa</taxon>
        <taxon>Chordata</taxon>
        <taxon>Craniata</taxon>
        <taxon>Vertebrata</taxon>
        <taxon>Euteleostomi</taxon>
        <taxon>Actinopterygii</taxon>
        <taxon>Neopterygii</taxon>
        <taxon>Teleostei</taxon>
        <taxon>Neoteleostei</taxon>
        <taxon>Acanthomorphata</taxon>
        <taxon>Ovalentaria</taxon>
        <taxon>Atherinomorphae</taxon>
        <taxon>Beloniformes</taxon>
        <taxon>Adrianichthyidae</taxon>
        <taxon>Oryziinae</taxon>
        <taxon>Oryzias</taxon>
    </lineage>
</organism>
<evidence type="ECO:0000259" key="11">
    <source>
        <dbReference type="PROSITE" id="PS50157"/>
    </source>
</evidence>
<feature type="domain" description="C2H2-type" evidence="11">
    <location>
        <begin position="194"/>
        <end position="221"/>
    </location>
</feature>
<feature type="domain" description="C2H2-type" evidence="11">
    <location>
        <begin position="77"/>
        <end position="104"/>
    </location>
</feature>
<feature type="domain" description="C2H2-type" evidence="11">
    <location>
        <begin position="105"/>
        <end position="133"/>
    </location>
</feature>
<keyword evidence="7" id="KW-0238">DNA-binding</keyword>